<accession>A0A951Q7L9</accession>
<gene>
    <name evidence="1" type="ORF">KME32_34660</name>
</gene>
<dbReference type="Proteomes" id="UP000715781">
    <property type="component" value="Unassembled WGS sequence"/>
</dbReference>
<reference evidence="1" key="2">
    <citation type="journal article" date="2022" name="Microbiol. Resour. Announc.">
        <title>Metagenome Sequencing to Explore Phylogenomics of Terrestrial Cyanobacteria.</title>
        <authorList>
            <person name="Ward R.D."/>
            <person name="Stajich J.E."/>
            <person name="Johansen J.R."/>
            <person name="Huntemann M."/>
            <person name="Clum A."/>
            <person name="Foster B."/>
            <person name="Foster B."/>
            <person name="Roux S."/>
            <person name="Palaniappan K."/>
            <person name="Varghese N."/>
            <person name="Mukherjee S."/>
            <person name="Reddy T.B.K."/>
            <person name="Daum C."/>
            <person name="Copeland A."/>
            <person name="Chen I.A."/>
            <person name="Ivanova N.N."/>
            <person name="Kyrpides N.C."/>
            <person name="Shapiro N."/>
            <person name="Eloe-Fadrosh E.A."/>
            <person name="Pietrasiak N."/>
        </authorList>
    </citation>
    <scope>NUCLEOTIDE SEQUENCE</scope>
    <source>
        <strain evidence="1">JT2-VF2</strain>
    </source>
</reference>
<organism evidence="1 2">
    <name type="scientific">Mojavia pulchra JT2-VF2</name>
    <dbReference type="NCBI Taxonomy" id="287848"/>
    <lineage>
        <taxon>Bacteria</taxon>
        <taxon>Bacillati</taxon>
        <taxon>Cyanobacteriota</taxon>
        <taxon>Cyanophyceae</taxon>
        <taxon>Nostocales</taxon>
        <taxon>Nostocaceae</taxon>
    </lineage>
</organism>
<dbReference type="AlphaFoldDB" id="A0A951Q7L9"/>
<sequence>MSDRASASGRILKLEHQRHRAIAPLPYNNAYHGRLKSWKVQFIISNTLLTMKKTAIIAVAAMLISGLPSVATP</sequence>
<name>A0A951Q7L9_9NOST</name>
<evidence type="ECO:0000313" key="1">
    <source>
        <dbReference type="EMBL" id="MBW4566127.1"/>
    </source>
</evidence>
<dbReference type="EMBL" id="JAHHHN010000061">
    <property type="protein sequence ID" value="MBW4566127.1"/>
    <property type="molecule type" value="Genomic_DNA"/>
</dbReference>
<proteinExistence type="predicted"/>
<evidence type="ECO:0000313" key="2">
    <source>
        <dbReference type="Proteomes" id="UP000715781"/>
    </source>
</evidence>
<protein>
    <submittedName>
        <fullName evidence="1">Uncharacterized protein</fullName>
    </submittedName>
</protein>
<reference evidence="1" key="1">
    <citation type="submission" date="2021-05" db="EMBL/GenBank/DDBJ databases">
        <authorList>
            <person name="Pietrasiak N."/>
            <person name="Ward R."/>
            <person name="Stajich J.E."/>
            <person name="Kurbessoian T."/>
        </authorList>
    </citation>
    <scope>NUCLEOTIDE SEQUENCE</scope>
    <source>
        <strain evidence="1">JT2-VF2</strain>
    </source>
</reference>
<comment type="caution">
    <text evidence="1">The sequence shown here is derived from an EMBL/GenBank/DDBJ whole genome shotgun (WGS) entry which is preliminary data.</text>
</comment>